<proteinExistence type="predicted"/>
<evidence type="ECO:0000313" key="2">
    <source>
        <dbReference type="Proteomes" id="UP001595621"/>
    </source>
</evidence>
<dbReference type="EMBL" id="JBHRTD010000012">
    <property type="protein sequence ID" value="MFC3138363.1"/>
    <property type="molecule type" value="Genomic_DNA"/>
</dbReference>
<sequence>MTVKKRREFLELCLKGGVSLAALTSTQLMALEGLVSQSQFDDNKALVCVFLMGGNDSSNMLLPLVDEPLQHYLDSRQSLAVTDSITLNPLSQIYGGVGLHPSLEPLHSLFLQQRLAAVGGIGSIIAPTSKAAYKSKSVPLPKHLFSHNDQQATWMQGREKASLNYGWGGRLLEMLQSSSNFASNISLAGSNLWQTATGSNPFALSQQGITKIYAYDSDSTARLALRAELEKMFANATHPLGNAYAQKMTRAISNTEHLNSLLESATDFSDQFSDTSLSKKLAAVARTLSVRSQLGVNRQLFFVTMGGFDTHDDQNTRHPALLSELATGLAEFDSALSELGLQNNVTTFTMSEFGRTLSSNGDGTDHGWAGNQLVMGGAVKGGDIYGTLMEQRLGNEFDVGAGRLIPQVANEQYFATLAKWFGASDSDLLDLFPNLGNFNQHTLDIFG</sequence>
<dbReference type="InterPro" id="IPR010869">
    <property type="entry name" value="DUF1501"/>
</dbReference>
<dbReference type="RefSeq" id="WP_248935600.1">
    <property type="nucleotide sequence ID" value="NZ_JAKILF010000003.1"/>
</dbReference>
<reference evidence="2" key="1">
    <citation type="journal article" date="2019" name="Int. J. Syst. Evol. Microbiol.">
        <title>The Global Catalogue of Microorganisms (GCM) 10K type strain sequencing project: providing services to taxonomists for standard genome sequencing and annotation.</title>
        <authorList>
            <consortium name="The Broad Institute Genomics Platform"/>
            <consortium name="The Broad Institute Genome Sequencing Center for Infectious Disease"/>
            <person name="Wu L."/>
            <person name="Ma J."/>
        </authorList>
    </citation>
    <scope>NUCLEOTIDE SEQUENCE [LARGE SCALE GENOMIC DNA]</scope>
    <source>
        <strain evidence="2">KCTC 52277</strain>
    </source>
</reference>
<protein>
    <submittedName>
        <fullName evidence="1">DUF1501 domain-containing protein</fullName>
    </submittedName>
</protein>
<dbReference type="PANTHER" id="PTHR43737">
    <property type="entry name" value="BLL7424 PROTEIN"/>
    <property type="match status" value="1"/>
</dbReference>
<evidence type="ECO:0000313" key="1">
    <source>
        <dbReference type="EMBL" id="MFC3138363.1"/>
    </source>
</evidence>
<comment type="caution">
    <text evidence="1">The sequence shown here is derived from an EMBL/GenBank/DDBJ whole genome shotgun (WGS) entry which is preliminary data.</text>
</comment>
<organism evidence="1 2">
    <name type="scientific">Shewanella submarina</name>
    <dbReference type="NCBI Taxonomy" id="2016376"/>
    <lineage>
        <taxon>Bacteria</taxon>
        <taxon>Pseudomonadati</taxon>
        <taxon>Pseudomonadota</taxon>
        <taxon>Gammaproteobacteria</taxon>
        <taxon>Alteromonadales</taxon>
        <taxon>Shewanellaceae</taxon>
        <taxon>Shewanella</taxon>
    </lineage>
</organism>
<dbReference type="Proteomes" id="UP001595621">
    <property type="component" value="Unassembled WGS sequence"/>
</dbReference>
<accession>A0ABV7GA17</accession>
<dbReference type="PANTHER" id="PTHR43737:SF1">
    <property type="entry name" value="DUF1501 DOMAIN-CONTAINING PROTEIN"/>
    <property type="match status" value="1"/>
</dbReference>
<gene>
    <name evidence="1" type="ORF">ACFOE0_09230</name>
</gene>
<dbReference type="Pfam" id="PF07394">
    <property type="entry name" value="DUF1501"/>
    <property type="match status" value="1"/>
</dbReference>
<name>A0ABV7GA17_9GAMM</name>
<keyword evidence="2" id="KW-1185">Reference proteome</keyword>